<feature type="domain" description="Sleeping Beauty transposase HTH" evidence="3">
    <location>
        <begin position="413"/>
        <end position="464"/>
    </location>
</feature>
<feature type="region of interest" description="Disordered" evidence="1">
    <location>
        <begin position="316"/>
        <end position="421"/>
    </location>
</feature>
<proteinExistence type="predicted"/>
<evidence type="ECO:0000259" key="3">
    <source>
        <dbReference type="Pfam" id="PF25787"/>
    </source>
</evidence>
<dbReference type="PANTHER" id="PTHR46860:SF1">
    <property type="entry name" value="CHROMOBOX PROTEIN HOMOLOG 2"/>
    <property type="match status" value="1"/>
</dbReference>
<reference evidence="4" key="1">
    <citation type="journal article" date="2023" name="Science">
        <title>Genome structures resolve the early diversification of teleost fishes.</title>
        <authorList>
            <person name="Parey E."/>
            <person name="Louis A."/>
            <person name="Montfort J."/>
            <person name="Bouchez O."/>
            <person name="Roques C."/>
            <person name="Iampietro C."/>
            <person name="Lluch J."/>
            <person name="Castinel A."/>
            <person name="Donnadieu C."/>
            <person name="Desvignes T."/>
            <person name="Floi Bucao C."/>
            <person name="Jouanno E."/>
            <person name="Wen M."/>
            <person name="Mejri S."/>
            <person name="Dirks R."/>
            <person name="Jansen H."/>
            <person name="Henkel C."/>
            <person name="Chen W.J."/>
            <person name="Zahm M."/>
            <person name="Cabau C."/>
            <person name="Klopp C."/>
            <person name="Thompson A.W."/>
            <person name="Robinson-Rechavi M."/>
            <person name="Braasch I."/>
            <person name="Lecointre G."/>
            <person name="Bobe J."/>
            <person name="Postlethwait J.H."/>
            <person name="Berthelot C."/>
            <person name="Roest Crollius H."/>
            <person name="Guiguen Y."/>
        </authorList>
    </citation>
    <scope>NUCLEOTIDE SEQUENCE</scope>
    <source>
        <strain evidence="4">Concon-B</strain>
    </source>
</reference>
<dbReference type="InterPro" id="IPR009057">
    <property type="entry name" value="Homeodomain-like_sf"/>
</dbReference>
<dbReference type="InterPro" id="IPR002492">
    <property type="entry name" value="Transposase_Tc1-like"/>
</dbReference>
<evidence type="ECO:0000313" key="4">
    <source>
        <dbReference type="EMBL" id="KAJ8283937.1"/>
    </source>
</evidence>
<dbReference type="Pfam" id="PF25787">
    <property type="entry name" value="HTH_SB"/>
    <property type="match status" value="2"/>
</dbReference>
<keyword evidence="5" id="KW-1185">Reference proteome</keyword>
<accession>A0A9Q1DY76</accession>
<dbReference type="InterPro" id="IPR057667">
    <property type="entry name" value="HTH_SB"/>
</dbReference>
<dbReference type="InterPro" id="IPR042796">
    <property type="entry name" value="CBX2"/>
</dbReference>
<protein>
    <recommendedName>
        <fullName evidence="6">Transposase Tc1-like domain-containing protein</fullName>
    </recommendedName>
</protein>
<feature type="compositionally biased region" description="Basic and acidic residues" evidence="1">
    <location>
        <begin position="318"/>
        <end position="327"/>
    </location>
</feature>
<dbReference type="OrthoDB" id="3263820at2759"/>
<dbReference type="Gene3D" id="1.10.10.10">
    <property type="entry name" value="Winged helix-like DNA-binding domain superfamily/Winged helix DNA-binding domain"/>
    <property type="match status" value="2"/>
</dbReference>
<dbReference type="GO" id="GO:0035102">
    <property type="term" value="C:PRC1 complex"/>
    <property type="evidence" value="ECO:0007669"/>
    <property type="project" value="InterPro"/>
</dbReference>
<feature type="region of interest" description="Disordered" evidence="1">
    <location>
        <begin position="73"/>
        <end position="118"/>
    </location>
</feature>
<feature type="domain" description="Sleeping Beauty transposase HTH" evidence="3">
    <location>
        <begin position="159"/>
        <end position="210"/>
    </location>
</feature>
<dbReference type="AlphaFoldDB" id="A0A9Q1DY76"/>
<evidence type="ECO:0000259" key="2">
    <source>
        <dbReference type="Pfam" id="PF01498"/>
    </source>
</evidence>
<dbReference type="GO" id="GO:0000122">
    <property type="term" value="P:negative regulation of transcription by RNA polymerase II"/>
    <property type="evidence" value="ECO:0007669"/>
    <property type="project" value="TreeGrafter"/>
</dbReference>
<dbReference type="PANTHER" id="PTHR46860">
    <property type="entry name" value="CHROMOBOX PROTEIN HOMOLOG 2"/>
    <property type="match status" value="1"/>
</dbReference>
<name>A0A9Q1DY76_CONCO</name>
<organism evidence="4 5">
    <name type="scientific">Conger conger</name>
    <name type="common">Conger eel</name>
    <name type="synonym">Muraena conger</name>
    <dbReference type="NCBI Taxonomy" id="82655"/>
    <lineage>
        <taxon>Eukaryota</taxon>
        <taxon>Metazoa</taxon>
        <taxon>Chordata</taxon>
        <taxon>Craniata</taxon>
        <taxon>Vertebrata</taxon>
        <taxon>Euteleostomi</taxon>
        <taxon>Actinopterygii</taxon>
        <taxon>Neopterygii</taxon>
        <taxon>Teleostei</taxon>
        <taxon>Anguilliformes</taxon>
        <taxon>Congridae</taxon>
        <taxon>Conger</taxon>
    </lineage>
</organism>
<dbReference type="GO" id="GO:0000792">
    <property type="term" value="C:heterochromatin"/>
    <property type="evidence" value="ECO:0007669"/>
    <property type="project" value="TreeGrafter"/>
</dbReference>
<evidence type="ECO:0000313" key="5">
    <source>
        <dbReference type="Proteomes" id="UP001152803"/>
    </source>
</evidence>
<feature type="region of interest" description="Disordered" evidence="1">
    <location>
        <begin position="132"/>
        <end position="167"/>
    </location>
</feature>
<evidence type="ECO:0008006" key="6">
    <source>
        <dbReference type="Google" id="ProtNLM"/>
    </source>
</evidence>
<evidence type="ECO:0000256" key="1">
    <source>
        <dbReference type="SAM" id="MobiDB-lite"/>
    </source>
</evidence>
<feature type="compositionally biased region" description="Low complexity" evidence="1">
    <location>
        <begin position="383"/>
        <end position="406"/>
    </location>
</feature>
<dbReference type="GO" id="GO:0006313">
    <property type="term" value="P:DNA transposition"/>
    <property type="evidence" value="ECO:0007669"/>
    <property type="project" value="InterPro"/>
</dbReference>
<dbReference type="SUPFAM" id="SSF46689">
    <property type="entry name" value="Homeodomain-like"/>
    <property type="match status" value="2"/>
</dbReference>
<feature type="domain" description="Transposase Tc1-like" evidence="2">
    <location>
        <begin position="481"/>
        <end position="537"/>
    </location>
</feature>
<feature type="domain" description="Transposase Tc1-like" evidence="2">
    <location>
        <begin position="227"/>
        <end position="271"/>
    </location>
</feature>
<dbReference type="InterPro" id="IPR036388">
    <property type="entry name" value="WH-like_DNA-bd_sf"/>
</dbReference>
<dbReference type="EMBL" id="JAFJMO010000002">
    <property type="protein sequence ID" value="KAJ8283937.1"/>
    <property type="molecule type" value="Genomic_DNA"/>
</dbReference>
<dbReference type="Pfam" id="PF01498">
    <property type="entry name" value="HTH_Tnp_Tc3_2"/>
    <property type="match status" value="2"/>
</dbReference>
<sequence>MGEIVSESTISRSLHKAGLYCTVELVPVSTESSSSVSSPDDDIGAKMVKPDGEACASHLVPQNKAETVVALEEPVKKKRGRKPLPPELRVKKLLKTPSKALPRQPKPSIKKPLLPDSFTGITRSSRNLLDVLSGQSSRSSGQGAPQASAGSSNEQKKSKKSKELPVELKDTIVQRHISGEGYKTISKSLNISSSTIGSIIRKWKVHCTTETLPRSGCPSKLSNQARNRLVSEATVRPTVTLKELKSSIAEMGENVSESTISRSLHKAGLYCTVDLVPLKTESSISVSSPDDDDDISAKMVKLDGNTCASDTVLQTKEQTAEAKEEPVKKKRGRKPLPPELRVKKLLKTPSKVLPRQPKPSIKKPLLPESFTGITRSSRNLLDGPSGQSSSSSGQGQGAPHASAGSPNGQQKAKKGKELPVELRDKIVERHKSGEGYKKISKSLNISSSTVRSIILKWKVHHTTETLPRSGCPSKLSKQARSRLVSEATVRPTVTLKELKSSIAEMGENVSESTISRSLHKAGLYCKVAKRKVQIKERCLMQSQQDVSSSQHHPCSEVLWWEHYVKDILRESNNEASQE</sequence>
<gene>
    <name evidence="4" type="ORF">COCON_G00027870</name>
</gene>
<dbReference type="GO" id="GO:0015074">
    <property type="term" value="P:DNA integration"/>
    <property type="evidence" value="ECO:0007669"/>
    <property type="project" value="InterPro"/>
</dbReference>
<feature type="compositionally biased region" description="Low complexity" evidence="1">
    <location>
        <begin position="133"/>
        <end position="152"/>
    </location>
</feature>
<dbReference type="Proteomes" id="UP001152803">
    <property type="component" value="Unassembled WGS sequence"/>
</dbReference>
<comment type="caution">
    <text evidence="4">The sequence shown here is derived from an EMBL/GenBank/DDBJ whole genome shotgun (WGS) entry which is preliminary data.</text>
</comment>
<dbReference type="GO" id="GO:0003677">
    <property type="term" value="F:DNA binding"/>
    <property type="evidence" value="ECO:0007669"/>
    <property type="project" value="InterPro"/>
</dbReference>